<evidence type="ECO:0000256" key="5">
    <source>
        <dbReference type="ARBA" id="ARBA00022989"/>
    </source>
</evidence>
<comment type="subcellular location">
    <subcellularLocation>
        <location evidence="1 7">Cell membrane</location>
        <topology evidence="1 7">Multi-pass membrane protein</topology>
    </subcellularLocation>
</comment>
<evidence type="ECO:0000256" key="7">
    <source>
        <dbReference type="RuleBase" id="RU363032"/>
    </source>
</evidence>
<comment type="similarity">
    <text evidence="7">Belongs to the binding-protein-dependent transport system permease family.</text>
</comment>
<protein>
    <submittedName>
        <fullName evidence="9">Peptide/nickel transport system permease protein</fullName>
    </submittedName>
</protein>
<dbReference type="InterPro" id="IPR000515">
    <property type="entry name" value="MetI-like"/>
</dbReference>
<keyword evidence="3" id="KW-1003">Cell membrane</keyword>
<evidence type="ECO:0000256" key="3">
    <source>
        <dbReference type="ARBA" id="ARBA00022475"/>
    </source>
</evidence>
<comment type="caution">
    <text evidence="9">The sequence shown here is derived from an EMBL/GenBank/DDBJ whole genome shotgun (WGS) entry which is preliminary data.</text>
</comment>
<keyword evidence="4 7" id="KW-0812">Transmembrane</keyword>
<feature type="transmembrane region" description="Helical" evidence="7">
    <location>
        <begin position="238"/>
        <end position="263"/>
    </location>
</feature>
<dbReference type="AlphaFoldDB" id="A0A561SXU7"/>
<gene>
    <name evidence="9" type="ORF">FHX44_115596</name>
</gene>
<feature type="transmembrane region" description="Helical" evidence="7">
    <location>
        <begin position="283"/>
        <end position="306"/>
    </location>
</feature>
<dbReference type="RefSeq" id="WP_246170618.1">
    <property type="nucleotide sequence ID" value="NZ_VIWU01000001.1"/>
</dbReference>
<feature type="transmembrane region" description="Helical" evidence="7">
    <location>
        <begin position="101"/>
        <end position="124"/>
    </location>
</feature>
<dbReference type="Pfam" id="PF19300">
    <property type="entry name" value="BPD_transp_1_N"/>
    <property type="match status" value="1"/>
</dbReference>
<evidence type="ECO:0000259" key="8">
    <source>
        <dbReference type="PROSITE" id="PS50928"/>
    </source>
</evidence>
<feature type="transmembrane region" description="Helical" evidence="7">
    <location>
        <begin position="179"/>
        <end position="199"/>
    </location>
</feature>
<evidence type="ECO:0000313" key="10">
    <source>
        <dbReference type="Proteomes" id="UP000321261"/>
    </source>
</evidence>
<organism evidence="9 10">
    <name type="scientific">Pseudonocardia hierapolitana</name>
    <dbReference type="NCBI Taxonomy" id="1128676"/>
    <lineage>
        <taxon>Bacteria</taxon>
        <taxon>Bacillati</taxon>
        <taxon>Actinomycetota</taxon>
        <taxon>Actinomycetes</taxon>
        <taxon>Pseudonocardiales</taxon>
        <taxon>Pseudonocardiaceae</taxon>
        <taxon>Pseudonocardia</taxon>
    </lineage>
</organism>
<evidence type="ECO:0000256" key="4">
    <source>
        <dbReference type="ARBA" id="ARBA00022692"/>
    </source>
</evidence>
<reference evidence="9 10" key="1">
    <citation type="submission" date="2019-06" db="EMBL/GenBank/DDBJ databases">
        <title>Sequencing the genomes of 1000 actinobacteria strains.</title>
        <authorList>
            <person name="Klenk H.-P."/>
        </authorList>
    </citation>
    <scope>NUCLEOTIDE SEQUENCE [LARGE SCALE GENOMIC DNA]</scope>
    <source>
        <strain evidence="9 10">DSM 45671</strain>
    </source>
</reference>
<accession>A0A561SXU7</accession>
<evidence type="ECO:0000256" key="6">
    <source>
        <dbReference type="ARBA" id="ARBA00023136"/>
    </source>
</evidence>
<dbReference type="GO" id="GO:0005886">
    <property type="term" value="C:plasma membrane"/>
    <property type="evidence" value="ECO:0007669"/>
    <property type="project" value="UniProtKB-SubCell"/>
</dbReference>
<sequence>MPVPRYLLTRLGQGVVTLFLASIVVFAGVRALPGDPALAMAGEEASPETLAAIRAQLGLDQSIVVQYFRFLGNALSGDLGDSVRTGTPVIELIATTLPVTAWLSLYAIVIAVVFGMAAGALAAANQGRWPDLAVGGVSLLSLSVPNFWLGLLAILYLAVGLGWFPASGYVTFTEEPLRALWHLTLPALILGTGLAAIVMRQTRSSMIDALAADYVRTARAKGASRGNVLVRYAMRNSLIVVVTIVGLQLGGLISGAVVTERIFALPGFGKLTLDSVFTRDYPVIQGVVLVVTLAYILINLAVDVLYSVIDPRIRVAGGGNG</sequence>
<dbReference type="PROSITE" id="PS50928">
    <property type="entry name" value="ABC_TM1"/>
    <property type="match status" value="1"/>
</dbReference>
<keyword evidence="10" id="KW-1185">Reference proteome</keyword>
<dbReference type="EMBL" id="VIWU01000001">
    <property type="protein sequence ID" value="TWF79662.1"/>
    <property type="molecule type" value="Genomic_DNA"/>
</dbReference>
<dbReference type="SUPFAM" id="SSF161098">
    <property type="entry name" value="MetI-like"/>
    <property type="match status" value="1"/>
</dbReference>
<dbReference type="Pfam" id="PF00528">
    <property type="entry name" value="BPD_transp_1"/>
    <property type="match status" value="1"/>
</dbReference>
<dbReference type="InterPro" id="IPR035906">
    <property type="entry name" value="MetI-like_sf"/>
</dbReference>
<keyword evidence="6 7" id="KW-0472">Membrane</keyword>
<dbReference type="Gene3D" id="1.10.3720.10">
    <property type="entry name" value="MetI-like"/>
    <property type="match status" value="1"/>
</dbReference>
<feature type="domain" description="ABC transmembrane type-1" evidence="8">
    <location>
        <begin position="97"/>
        <end position="306"/>
    </location>
</feature>
<evidence type="ECO:0000256" key="1">
    <source>
        <dbReference type="ARBA" id="ARBA00004651"/>
    </source>
</evidence>
<dbReference type="PANTHER" id="PTHR43163:SF6">
    <property type="entry name" value="DIPEPTIDE TRANSPORT SYSTEM PERMEASE PROTEIN DPPB-RELATED"/>
    <property type="match status" value="1"/>
</dbReference>
<evidence type="ECO:0000256" key="2">
    <source>
        <dbReference type="ARBA" id="ARBA00022448"/>
    </source>
</evidence>
<dbReference type="CDD" id="cd06261">
    <property type="entry name" value="TM_PBP2"/>
    <property type="match status" value="1"/>
</dbReference>
<proteinExistence type="inferred from homology"/>
<evidence type="ECO:0000313" key="9">
    <source>
        <dbReference type="EMBL" id="TWF79662.1"/>
    </source>
</evidence>
<dbReference type="InterPro" id="IPR045621">
    <property type="entry name" value="BPD_transp_1_N"/>
</dbReference>
<feature type="transmembrane region" description="Helical" evidence="7">
    <location>
        <begin position="136"/>
        <end position="159"/>
    </location>
</feature>
<keyword evidence="5 7" id="KW-1133">Transmembrane helix</keyword>
<dbReference type="PANTHER" id="PTHR43163">
    <property type="entry name" value="DIPEPTIDE TRANSPORT SYSTEM PERMEASE PROTEIN DPPB-RELATED"/>
    <property type="match status" value="1"/>
</dbReference>
<dbReference type="Proteomes" id="UP000321261">
    <property type="component" value="Unassembled WGS sequence"/>
</dbReference>
<name>A0A561SXU7_9PSEU</name>
<keyword evidence="2 7" id="KW-0813">Transport</keyword>
<dbReference type="GO" id="GO:0071916">
    <property type="term" value="F:dipeptide transmembrane transporter activity"/>
    <property type="evidence" value="ECO:0007669"/>
    <property type="project" value="TreeGrafter"/>
</dbReference>